<gene>
    <name evidence="3" type="ORF">JF625_02620</name>
</gene>
<evidence type="ECO:0000313" key="3">
    <source>
        <dbReference type="EMBL" id="MBW8724040.1"/>
    </source>
</evidence>
<accession>A0A952KD82</accession>
<feature type="compositionally biased region" description="Polar residues" evidence="1">
    <location>
        <begin position="35"/>
        <end position="62"/>
    </location>
</feature>
<comment type="caution">
    <text evidence="3">The sequence shown here is derived from an EMBL/GenBank/DDBJ whole genome shotgun (WGS) entry which is preliminary data.</text>
</comment>
<feature type="signal peptide" evidence="2">
    <location>
        <begin position="1"/>
        <end position="22"/>
    </location>
</feature>
<dbReference type="Proteomes" id="UP000700706">
    <property type="component" value="Unassembled WGS sequence"/>
</dbReference>
<feature type="compositionally biased region" description="Polar residues" evidence="1">
    <location>
        <begin position="91"/>
        <end position="101"/>
    </location>
</feature>
<dbReference type="EMBL" id="JAEKLZ010000069">
    <property type="protein sequence ID" value="MBW8724040.1"/>
    <property type="molecule type" value="Genomic_DNA"/>
</dbReference>
<evidence type="ECO:0000256" key="1">
    <source>
        <dbReference type="SAM" id="MobiDB-lite"/>
    </source>
</evidence>
<feature type="region of interest" description="Disordered" evidence="1">
    <location>
        <begin position="34"/>
        <end position="117"/>
    </location>
</feature>
<keyword evidence="2" id="KW-0732">Signal</keyword>
<sequence length="132" mass="13705">MKWALIVSMAAGLMALSSPALADCRQDIDRLDAQFKQTESQSGQPAATPHQTQTMQGAQPQEGTAGAMPGTGSAPDAASSAHQREVLKGAGQQSPQEQFAASLQEARQLAQNGDETGCMAKVEAARKLLGTP</sequence>
<proteinExistence type="predicted"/>
<protein>
    <submittedName>
        <fullName evidence="3">Uncharacterized protein</fullName>
    </submittedName>
</protein>
<dbReference type="AlphaFoldDB" id="A0A952KD82"/>
<organism evidence="3 4">
    <name type="scientific">Inquilinus limosus</name>
    <dbReference type="NCBI Taxonomy" id="171674"/>
    <lineage>
        <taxon>Bacteria</taxon>
        <taxon>Pseudomonadati</taxon>
        <taxon>Pseudomonadota</taxon>
        <taxon>Alphaproteobacteria</taxon>
        <taxon>Rhodospirillales</taxon>
        <taxon>Rhodospirillaceae</taxon>
        <taxon>Inquilinus</taxon>
    </lineage>
</organism>
<feature type="chain" id="PRO_5036932985" evidence="2">
    <location>
        <begin position="23"/>
        <end position="132"/>
    </location>
</feature>
<evidence type="ECO:0000313" key="4">
    <source>
        <dbReference type="Proteomes" id="UP000700706"/>
    </source>
</evidence>
<name>A0A952KD82_9PROT</name>
<evidence type="ECO:0000256" key="2">
    <source>
        <dbReference type="SAM" id="SignalP"/>
    </source>
</evidence>
<reference evidence="3" key="1">
    <citation type="submission" date="2020-06" db="EMBL/GenBank/DDBJ databases">
        <title>Stable isotope informed genome-resolved metagenomics uncovers potential trophic interactions in rhizosphere soil.</title>
        <authorList>
            <person name="Starr E.P."/>
            <person name="Shi S."/>
            <person name="Blazewicz S.J."/>
            <person name="Koch B.J."/>
            <person name="Probst A.J."/>
            <person name="Hungate B.A."/>
            <person name="Pett-Ridge J."/>
            <person name="Firestone M.K."/>
            <person name="Banfield J.F."/>
        </authorList>
    </citation>
    <scope>NUCLEOTIDE SEQUENCE</scope>
    <source>
        <strain evidence="3">YM_69_17</strain>
    </source>
</reference>